<organism evidence="1 2">
    <name type="scientific">Mauremys mutica</name>
    <name type="common">yellowpond turtle</name>
    <dbReference type="NCBI Taxonomy" id="74926"/>
    <lineage>
        <taxon>Eukaryota</taxon>
        <taxon>Metazoa</taxon>
        <taxon>Chordata</taxon>
        <taxon>Craniata</taxon>
        <taxon>Vertebrata</taxon>
        <taxon>Euteleostomi</taxon>
        <taxon>Archelosauria</taxon>
        <taxon>Testudinata</taxon>
        <taxon>Testudines</taxon>
        <taxon>Cryptodira</taxon>
        <taxon>Durocryptodira</taxon>
        <taxon>Testudinoidea</taxon>
        <taxon>Geoemydidae</taxon>
        <taxon>Geoemydinae</taxon>
        <taxon>Mauremys</taxon>
    </lineage>
</organism>
<protein>
    <submittedName>
        <fullName evidence="1">Uncharacterized protein</fullName>
    </submittedName>
</protein>
<keyword evidence="2" id="KW-1185">Reference proteome</keyword>
<comment type="caution">
    <text evidence="1">The sequence shown here is derived from an EMBL/GenBank/DDBJ whole genome shotgun (WGS) entry which is preliminary data.</text>
</comment>
<dbReference type="Proteomes" id="UP000827986">
    <property type="component" value="Unassembled WGS sequence"/>
</dbReference>
<evidence type="ECO:0000313" key="2">
    <source>
        <dbReference type="Proteomes" id="UP000827986"/>
    </source>
</evidence>
<accession>A0A9D4B6R4</accession>
<name>A0A9D4B6R4_9SAUR</name>
<gene>
    <name evidence="1" type="ORF">KIL84_010229</name>
</gene>
<proteinExistence type="predicted"/>
<evidence type="ECO:0000313" key="1">
    <source>
        <dbReference type="EMBL" id="KAH1182475.1"/>
    </source>
</evidence>
<dbReference type="EMBL" id="JAHDVG010000467">
    <property type="protein sequence ID" value="KAH1182475.1"/>
    <property type="molecule type" value="Genomic_DNA"/>
</dbReference>
<reference evidence="1" key="1">
    <citation type="submission" date="2021-09" db="EMBL/GenBank/DDBJ databases">
        <title>The genome of Mauremys mutica provides insights into the evolution of semi-aquatic lifestyle.</title>
        <authorList>
            <person name="Gong S."/>
            <person name="Gao Y."/>
        </authorList>
    </citation>
    <scope>NUCLEOTIDE SEQUENCE</scope>
    <source>
        <strain evidence="1">MM-2020</strain>
        <tissue evidence="1">Muscle</tissue>
    </source>
</reference>
<sequence>MVGHDFLPSMHYTSRTVLGESRGQKEFPSSGRRCELCKSVEPFSLREGRTHFSGFLKLRLGAPPLGKSTRRNNSVMTFHLSLMILWRDMRVQYCELVISHHDMVMSSFTPLQCGVAM</sequence>
<dbReference type="AlphaFoldDB" id="A0A9D4B6R4"/>